<evidence type="ECO:0000313" key="3">
    <source>
        <dbReference type="Proteomes" id="UP000193144"/>
    </source>
</evidence>
<reference evidence="2 3" key="1">
    <citation type="submission" date="2016-07" db="EMBL/GenBank/DDBJ databases">
        <title>Pervasive Adenine N6-methylation of Active Genes in Fungi.</title>
        <authorList>
            <consortium name="DOE Joint Genome Institute"/>
            <person name="Mondo S.J."/>
            <person name="Dannebaum R.O."/>
            <person name="Kuo R.C."/>
            <person name="Labutti K."/>
            <person name="Haridas S."/>
            <person name="Kuo A."/>
            <person name="Salamov A."/>
            <person name="Ahrendt S.R."/>
            <person name="Lipzen A."/>
            <person name="Sullivan W."/>
            <person name="Andreopoulos W.B."/>
            <person name="Clum A."/>
            <person name="Lindquist E."/>
            <person name="Daum C."/>
            <person name="Ramamoorthy G.K."/>
            <person name="Gryganskyi A."/>
            <person name="Culley D."/>
            <person name="Magnuson J.K."/>
            <person name="James T.Y."/>
            <person name="O'Malley M.A."/>
            <person name="Stajich J.E."/>
            <person name="Spatafora J.W."/>
            <person name="Visel A."/>
            <person name="Grigoriev I.V."/>
        </authorList>
    </citation>
    <scope>NUCLEOTIDE SEQUENCE [LARGE SCALE GENOMIC DNA]</scope>
    <source>
        <strain evidence="2 3">CBS 115471</strain>
    </source>
</reference>
<feature type="chain" id="PRO_5013254366" evidence="1">
    <location>
        <begin position="17"/>
        <end position="293"/>
    </location>
</feature>
<comment type="caution">
    <text evidence="2">The sequence shown here is derived from an EMBL/GenBank/DDBJ whole genome shotgun (WGS) entry which is preliminary data.</text>
</comment>
<evidence type="ECO:0000313" key="2">
    <source>
        <dbReference type="EMBL" id="ORY06390.1"/>
    </source>
</evidence>
<evidence type="ECO:0000256" key="1">
    <source>
        <dbReference type="SAM" id="SignalP"/>
    </source>
</evidence>
<gene>
    <name evidence="2" type="ORF">BCR34DRAFT_666629</name>
</gene>
<proteinExistence type="predicted"/>
<accession>A0A1Y1Z7Z7</accession>
<organism evidence="2 3">
    <name type="scientific">Clohesyomyces aquaticus</name>
    <dbReference type="NCBI Taxonomy" id="1231657"/>
    <lineage>
        <taxon>Eukaryota</taxon>
        <taxon>Fungi</taxon>
        <taxon>Dikarya</taxon>
        <taxon>Ascomycota</taxon>
        <taxon>Pezizomycotina</taxon>
        <taxon>Dothideomycetes</taxon>
        <taxon>Pleosporomycetidae</taxon>
        <taxon>Pleosporales</taxon>
        <taxon>Lindgomycetaceae</taxon>
        <taxon>Clohesyomyces</taxon>
    </lineage>
</organism>
<sequence>MQLLSILSLVVATAVAAPQPAALRRDVNEPPPNLGFAKLYQLQEGFWERFMYPNNVKEAESVNSTMFSDNVLGRVSDTRDFPGRELNTEYIFGLFVPTNSVSIIGQPRSYEIIQFTANQNIASASTRVMFSFPSFNNVTLPVTINTWLTWNTAGEITQYDVDFRWFAYLLNTLLSGLAPGNPTLAIQRAQSALANSVCDAHTQYCTGDNTQYESRDECMEFLTKETRFGNSWELGMNTLGCRSIHEIMLKSRPSVHCPHIGKDGGGMCDDKIGYVEKVTEDFWKNSPWIPTIP</sequence>
<dbReference type="OrthoDB" id="10010954at2759"/>
<name>A0A1Y1Z7Z7_9PLEO</name>
<keyword evidence="3" id="KW-1185">Reference proteome</keyword>
<dbReference type="EMBL" id="MCFA01000117">
    <property type="protein sequence ID" value="ORY06390.1"/>
    <property type="molecule type" value="Genomic_DNA"/>
</dbReference>
<keyword evidence="1" id="KW-0732">Signal</keyword>
<dbReference type="Proteomes" id="UP000193144">
    <property type="component" value="Unassembled WGS sequence"/>
</dbReference>
<dbReference type="AlphaFoldDB" id="A0A1Y1Z7Z7"/>
<protein>
    <submittedName>
        <fullName evidence="2">Uncharacterized protein</fullName>
    </submittedName>
</protein>
<feature type="signal peptide" evidence="1">
    <location>
        <begin position="1"/>
        <end position="16"/>
    </location>
</feature>